<dbReference type="InterPro" id="IPR035979">
    <property type="entry name" value="RBD_domain_sf"/>
</dbReference>
<dbReference type="InterPro" id="IPR000504">
    <property type="entry name" value="RRM_dom"/>
</dbReference>
<feature type="domain" description="RRM" evidence="18">
    <location>
        <begin position="489"/>
        <end position="594"/>
    </location>
</feature>
<feature type="region of interest" description="Disordered" evidence="17">
    <location>
        <begin position="201"/>
        <end position="333"/>
    </location>
</feature>
<dbReference type="Pfam" id="PF00076">
    <property type="entry name" value="RRM_1"/>
    <property type="match status" value="3"/>
</dbReference>
<comment type="subcellular location">
    <subcellularLocation>
        <location evidence="1">Nucleus</location>
        <location evidence="1">Nucleolus</location>
    </subcellularLocation>
</comment>
<feature type="compositionally biased region" description="Basic and acidic residues" evidence="17">
    <location>
        <begin position="204"/>
        <end position="217"/>
    </location>
</feature>
<keyword evidence="9" id="KW-0007">Acetylation</keyword>
<dbReference type="GO" id="GO:0005681">
    <property type="term" value="C:spliceosomal complex"/>
    <property type="evidence" value="ECO:0007669"/>
    <property type="project" value="UniProtKB-KW"/>
</dbReference>
<evidence type="ECO:0000259" key="18">
    <source>
        <dbReference type="PROSITE" id="PS50102"/>
    </source>
</evidence>
<evidence type="ECO:0000256" key="1">
    <source>
        <dbReference type="ARBA" id="ARBA00004604"/>
    </source>
</evidence>
<comment type="subunit">
    <text evidence="13">Interacts with U1, U2, U4, U5, and U6 spliceosomal small nuclear RNAs (snRNAs).</text>
</comment>
<feature type="compositionally biased region" description="Basic and acidic residues" evidence="17">
    <location>
        <begin position="590"/>
        <end position="602"/>
    </location>
</feature>
<dbReference type="PANTHER" id="PTHR48039">
    <property type="entry name" value="RNA-BINDING MOTIF PROTEIN 14B"/>
    <property type="match status" value="1"/>
</dbReference>
<dbReference type="Proteomes" id="UP000314982">
    <property type="component" value="Unassembled WGS sequence"/>
</dbReference>
<evidence type="ECO:0000313" key="20">
    <source>
        <dbReference type="Proteomes" id="UP000314982"/>
    </source>
</evidence>
<feature type="compositionally biased region" description="Acidic residues" evidence="17">
    <location>
        <begin position="305"/>
        <end position="321"/>
    </location>
</feature>
<dbReference type="GO" id="GO:0008380">
    <property type="term" value="P:RNA splicing"/>
    <property type="evidence" value="ECO:0007669"/>
    <property type="project" value="UniProtKB-KW"/>
</dbReference>
<evidence type="ECO:0000313" key="19">
    <source>
        <dbReference type="Ensembl" id="ENSHHUP00000078167.1"/>
    </source>
</evidence>
<accession>A0A4W5QPT7</accession>
<reference evidence="19" key="3">
    <citation type="submission" date="2025-09" db="UniProtKB">
        <authorList>
            <consortium name="Ensembl"/>
        </authorList>
    </citation>
    <scope>IDENTIFICATION</scope>
</reference>
<keyword evidence="11" id="KW-0539">Nucleus</keyword>
<comment type="function">
    <text evidence="12">Nucleolar component of the spliceosomal ribonucleoprotein complexes.</text>
</comment>
<protein>
    <recommendedName>
        <fullName evidence="14">RNA-binding protein 28</fullName>
    </recommendedName>
    <alternativeName>
        <fullName evidence="15">RNA-binding motif protein 28</fullName>
    </alternativeName>
</protein>
<dbReference type="GO" id="GO:0005730">
    <property type="term" value="C:nucleolus"/>
    <property type="evidence" value="ECO:0007669"/>
    <property type="project" value="UniProtKB-SubCell"/>
</dbReference>
<feature type="compositionally biased region" description="Basic and acidic residues" evidence="17">
    <location>
        <begin position="98"/>
        <end position="109"/>
    </location>
</feature>
<keyword evidence="2" id="KW-1017">Isopeptide bond</keyword>
<dbReference type="InterPro" id="IPR012677">
    <property type="entry name" value="Nucleotide-bd_a/b_plait_sf"/>
</dbReference>
<dbReference type="InterPro" id="IPR051945">
    <property type="entry name" value="RRM_MRD1_RNA_proc_ribogen"/>
</dbReference>
<dbReference type="CDD" id="cd12415">
    <property type="entry name" value="RRM3_RBM28_like"/>
    <property type="match status" value="1"/>
</dbReference>
<evidence type="ECO:0000256" key="17">
    <source>
        <dbReference type="SAM" id="MobiDB-lite"/>
    </source>
</evidence>
<feature type="domain" description="RRM" evidence="18">
    <location>
        <begin position="337"/>
        <end position="421"/>
    </location>
</feature>
<dbReference type="Ensembl" id="ENSHHUT00000080697.1">
    <property type="protein sequence ID" value="ENSHHUP00000078167.1"/>
    <property type="gene ID" value="ENSHHUG00000045631.1"/>
</dbReference>
<evidence type="ECO:0000256" key="5">
    <source>
        <dbReference type="ARBA" id="ARBA00022728"/>
    </source>
</evidence>
<dbReference type="FunFam" id="3.30.70.330:FF:000315">
    <property type="entry name" value="RNA-binding motif protein 28"/>
    <property type="match status" value="1"/>
</dbReference>
<gene>
    <name evidence="19" type="primary">RBM28</name>
</gene>
<dbReference type="GO" id="GO:0006397">
    <property type="term" value="P:mRNA processing"/>
    <property type="evidence" value="ECO:0007669"/>
    <property type="project" value="UniProtKB-KW"/>
</dbReference>
<dbReference type="PROSITE" id="PS50102">
    <property type="entry name" value="RRM"/>
    <property type="match status" value="4"/>
</dbReference>
<dbReference type="CDD" id="cd12413">
    <property type="entry name" value="RRM1_RBM28_like"/>
    <property type="match status" value="1"/>
</dbReference>
<dbReference type="CDD" id="cd12414">
    <property type="entry name" value="RRM2_RBM28_like"/>
    <property type="match status" value="1"/>
</dbReference>
<keyword evidence="20" id="KW-1185">Reference proteome</keyword>
<keyword evidence="6" id="KW-0677">Repeat</keyword>
<feature type="domain" description="RRM" evidence="18">
    <location>
        <begin position="116"/>
        <end position="193"/>
    </location>
</feature>
<evidence type="ECO:0000256" key="8">
    <source>
        <dbReference type="ARBA" id="ARBA00022884"/>
    </source>
</evidence>
<keyword evidence="8 16" id="KW-0694">RNA-binding</keyword>
<feature type="region of interest" description="Disordered" evidence="17">
    <location>
        <begin position="695"/>
        <end position="754"/>
    </location>
</feature>
<feature type="compositionally biased region" description="Acidic residues" evidence="17">
    <location>
        <begin position="219"/>
        <end position="252"/>
    </location>
</feature>
<evidence type="ECO:0000256" key="9">
    <source>
        <dbReference type="ARBA" id="ARBA00022990"/>
    </source>
</evidence>
<keyword evidence="5" id="KW-0747">Spliceosome</keyword>
<evidence type="ECO:0000256" key="7">
    <source>
        <dbReference type="ARBA" id="ARBA00022843"/>
    </source>
</evidence>
<dbReference type="Gene3D" id="3.30.70.330">
    <property type="match status" value="4"/>
</dbReference>
<sequence length="812" mass="90719">MSALTIFVRSLPADASNDRLEEIFSEIGPVKHCFVVKEKGAEKCRGFGYVTYSMEEDAQRAVREVKDYDGQKINVSVAKKKLSDKKRGTTATAPKEPVPQKEQKSEGGIKKNRRKARLIIRNLSFKCSIDDLKQTFAKFGTVLEANIPLKPDGKMRGFAFVQFKNVLEAGKALNAINLKEIKGRQVAVDWAVAKDKFVATQPGAKKEEKVAAEKAAPESDSEEEEKVEEDEEEVEEDEEEEEEKVEEDEEEEVEKKKPVAHLKNKVSSKPAQQPDSPSEDESEEEDGDEDAESQESDCDEKSDLGSDDEDDDDDGDDEDSDSAANRKPLPSDINQGKTIFIRNLSFDTEEEGLEEVLLQYGELKYIKICLHPDTEHSKGIAFAQFKSKEAAEKCIAAAEDESESGGIRVDGRKLNIVAAVSREDAVKLKDKKVKTHTGTRNLYLAREGLIRSGTKAAEGVPAADMAKRTRFEDLKRTKLRDINVFVSKTRLCVHNLPKFVDVKQLRQLCLKAAGGGKVVRITECRVMYDKKPERGQVLGRSLGYGFVQFQEHEHALKTLRYLNNNPDIYGNTKRPIAEFSLEDGKKLKMKEMRQQQVKERFKGRGPQGGGKLQSQSGGKTGPQRCASKPQSAMVTKEGPAKTQTQLLPSGQGRKDGVLPTQPQDQTLFHAQPQKQGRQYAGFQTTPVLEHVELEDGKKRRKVLALPSHRGPKIRARDKGKQQQQPAQLKKPKNRPSRRELQGGTSLEKPTEPRTKVTLAHTHYPCLHVVAPRTRNTLNCLQLFSRVLKGPRSGLGAKRMTALTTWLNSTRGN</sequence>
<dbReference type="SMART" id="SM00360">
    <property type="entry name" value="RRM"/>
    <property type="match status" value="4"/>
</dbReference>
<keyword evidence="7" id="KW-0832">Ubl conjugation</keyword>
<reference evidence="19" key="2">
    <citation type="submission" date="2025-08" db="UniProtKB">
        <authorList>
            <consortium name="Ensembl"/>
        </authorList>
    </citation>
    <scope>IDENTIFICATION</scope>
</reference>
<evidence type="ECO:0000256" key="6">
    <source>
        <dbReference type="ARBA" id="ARBA00022737"/>
    </source>
</evidence>
<evidence type="ECO:0000256" key="15">
    <source>
        <dbReference type="ARBA" id="ARBA00075702"/>
    </source>
</evidence>
<evidence type="ECO:0000256" key="16">
    <source>
        <dbReference type="PROSITE-ProRule" id="PRU00176"/>
    </source>
</evidence>
<organism evidence="19 20">
    <name type="scientific">Hucho hucho</name>
    <name type="common">huchen</name>
    <dbReference type="NCBI Taxonomy" id="62062"/>
    <lineage>
        <taxon>Eukaryota</taxon>
        <taxon>Metazoa</taxon>
        <taxon>Chordata</taxon>
        <taxon>Craniata</taxon>
        <taxon>Vertebrata</taxon>
        <taxon>Euteleostomi</taxon>
        <taxon>Actinopterygii</taxon>
        <taxon>Neopterygii</taxon>
        <taxon>Teleostei</taxon>
        <taxon>Protacanthopterygii</taxon>
        <taxon>Salmoniformes</taxon>
        <taxon>Salmonidae</taxon>
        <taxon>Salmoninae</taxon>
        <taxon>Hucho</taxon>
    </lineage>
</organism>
<proteinExistence type="predicted"/>
<evidence type="ECO:0000256" key="3">
    <source>
        <dbReference type="ARBA" id="ARBA00022553"/>
    </source>
</evidence>
<dbReference type="CDD" id="cd12416">
    <property type="entry name" value="RRM4_RBM28_like"/>
    <property type="match status" value="1"/>
</dbReference>
<feature type="compositionally biased region" description="Acidic residues" evidence="17">
    <location>
        <begin position="277"/>
        <end position="298"/>
    </location>
</feature>
<dbReference type="FunFam" id="3.30.70.330:FF:000340">
    <property type="entry name" value="RNA-binding motif protein 28"/>
    <property type="match status" value="1"/>
</dbReference>
<evidence type="ECO:0000256" key="14">
    <source>
        <dbReference type="ARBA" id="ARBA00067877"/>
    </source>
</evidence>
<dbReference type="STRING" id="62062.ENSHHUP00000078167"/>
<dbReference type="AlphaFoldDB" id="A0A4W5QPT7"/>
<feature type="region of interest" description="Disordered" evidence="17">
    <location>
        <begin position="590"/>
        <end position="661"/>
    </location>
</feature>
<dbReference type="GO" id="GO:0003729">
    <property type="term" value="F:mRNA binding"/>
    <property type="evidence" value="ECO:0007669"/>
    <property type="project" value="TreeGrafter"/>
</dbReference>
<dbReference type="PANTHER" id="PTHR48039:SF5">
    <property type="entry name" value="RNA-BINDING PROTEIN 28"/>
    <property type="match status" value="1"/>
</dbReference>
<dbReference type="FunFam" id="3.30.70.330:FF:000182">
    <property type="entry name" value="RNA-binding motif protein 28"/>
    <property type="match status" value="1"/>
</dbReference>
<name>A0A4W5QPT7_9TELE</name>
<dbReference type="SUPFAM" id="SSF54928">
    <property type="entry name" value="RNA-binding domain, RBD"/>
    <property type="match status" value="3"/>
</dbReference>
<evidence type="ECO:0000256" key="13">
    <source>
        <dbReference type="ARBA" id="ARBA00062033"/>
    </source>
</evidence>
<evidence type="ECO:0000256" key="12">
    <source>
        <dbReference type="ARBA" id="ARBA00053567"/>
    </source>
</evidence>
<dbReference type="GeneTree" id="ENSGT00550000074976"/>
<evidence type="ECO:0000256" key="11">
    <source>
        <dbReference type="ARBA" id="ARBA00023242"/>
    </source>
</evidence>
<feature type="region of interest" description="Disordered" evidence="17">
    <location>
        <begin position="79"/>
        <end position="110"/>
    </location>
</feature>
<evidence type="ECO:0000256" key="10">
    <source>
        <dbReference type="ARBA" id="ARBA00023187"/>
    </source>
</evidence>
<evidence type="ECO:0000256" key="4">
    <source>
        <dbReference type="ARBA" id="ARBA00022664"/>
    </source>
</evidence>
<reference evidence="20" key="1">
    <citation type="submission" date="2018-06" db="EMBL/GenBank/DDBJ databases">
        <title>Genome assembly of Danube salmon.</title>
        <authorList>
            <person name="Macqueen D.J."/>
            <person name="Gundappa M.K."/>
        </authorList>
    </citation>
    <scope>NUCLEOTIDE SEQUENCE [LARGE SCALE GENOMIC DNA]</scope>
</reference>
<keyword evidence="3" id="KW-0597">Phosphoprotein</keyword>
<keyword evidence="10" id="KW-0508">mRNA splicing</keyword>
<keyword evidence="4" id="KW-0507">mRNA processing</keyword>
<feature type="domain" description="RRM" evidence="18">
    <location>
        <begin position="4"/>
        <end position="80"/>
    </location>
</feature>
<evidence type="ECO:0000256" key="2">
    <source>
        <dbReference type="ARBA" id="ARBA00022499"/>
    </source>
</evidence>